<evidence type="ECO:0000256" key="1">
    <source>
        <dbReference type="ARBA" id="ARBA00004496"/>
    </source>
</evidence>
<evidence type="ECO:0000256" key="5">
    <source>
        <dbReference type="ARBA" id="ARBA00022683"/>
    </source>
</evidence>
<dbReference type="EMBL" id="ABYJ02000147">
    <property type="protein sequence ID" value="EEV00225.1"/>
    <property type="molecule type" value="Genomic_DNA"/>
</dbReference>
<dbReference type="SUPFAM" id="SSF51261">
    <property type="entry name" value="Duplicated hybrid motif"/>
    <property type="match status" value="1"/>
</dbReference>
<dbReference type="InterPro" id="IPR001127">
    <property type="entry name" value="PTS_EIIA_1_perm"/>
</dbReference>
<dbReference type="GO" id="GO:0009401">
    <property type="term" value="P:phosphoenolpyruvate-dependent sugar phosphotransferase system"/>
    <property type="evidence" value="ECO:0007669"/>
    <property type="project" value="UniProtKB-KW"/>
</dbReference>
<dbReference type="HOGENOM" id="CLU_012312_5_1_9"/>
<keyword evidence="2" id="KW-0813">Transport</keyword>
<name>C7GD79_9FIRM</name>
<evidence type="ECO:0000313" key="9">
    <source>
        <dbReference type="Proteomes" id="UP000004828"/>
    </source>
</evidence>
<accession>C7GD79</accession>
<gene>
    <name evidence="8" type="primary">ptbA</name>
    <name evidence="8" type="ORF">ROSINTL182_07880</name>
</gene>
<evidence type="ECO:0000256" key="4">
    <source>
        <dbReference type="ARBA" id="ARBA00022679"/>
    </source>
</evidence>
<comment type="subcellular location">
    <subcellularLocation>
        <location evidence="1">Cytoplasm</location>
    </subcellularLocation>
</comment>
<evidence type="ECO:0000256" key="6">
    <source>
        <dbReference type="ARBA" id="ARBA00022777"/>
    </source>
</evidence>
<dbReference type="GO" id="GO:0005737">
    <property type="term" value="C:cytoplasm"/>
    <property type="evidence" value="ECO:0007669"/>
    <property type="project" value="UniProtKB-SubCell"/>
</dbReference>
<dbReference type="Pfam" id="PF00358">
    <property type="entry name" value="PTS_EIIA_1"/>
    <property type="match status" value="1"/>
</dbReference>
<keyword evidence="3" id="KW-0762">Sugar transport</keyword>
<dbReference type="Gene3D" id="2.70.70.10">
    <property type="entry name" value="Glucose Permease (Domain IIA)"/>
    <property type="match status" value="1"/>
</dbReference>
<dbReference type="AlphaFoldDB" id="C7GD79"/>
<reference evidence="8 9" key="1">
    <citation type="submission" date="2009-08" db="EMBL/GenBank/DDBJ databases">
        <authorList>
            <person name="Weinstock G."/>
            <person name="Sodergren E."/>
            <person name="Clifton S."/>
            <person name="Fulton L."/>
            <person name="Fulton B."/>
            <person name="Courtney L."/>
            <person name="Fronick C."/>
            <person name="Harrison M."/>
            <person name="Strong C."/>
            <person name="Farmer C."/>
            <person name="Delahaunty K."/>
            <person name="Markovic C."/>
            <person name="Hall O."/>
            <person name="Minx P."/>
            <person name="Tomlinson C."/>
            <person name="Mitreva M."/>
            <person name="Nelson J."/>
            <person name="Hou S."/>
            <person name="Wollam A."/>
            <person name="Pepin K.H."/>
            <person name="Johnson M."/>
            <person name="Bhonagiri V."/>
            <person name="Nash W.E."/>
            <person name="Warren W."/>
            <person name="Chinwalla A."/>
            <person name="Mardis E.R."/>
            <person name="Wilson R.K."/>
        </authorList>
    </citation>
    <scope>NUCLEOTIDE SEQUENCE [LARGE SCALE GENOMIC DNA]</scope>
    <source>
        <strain evidence="8 9">L1-82</strain>
    </source>
</reference>
<proteinExistence type="predicted"/>
<dbReference type="PROSITE" id="PS51093">
    <property type="entry name" value="PTS_EIIA_TYPE_1"/>
    <property type="match status" value="1"/>
</dbReference>
<dbReference type="GO" id="GO:0016301">
    <property type="term" value="F:kinase activity"/>
    <property type="evidence" value="ECO:0007669"/>
    <property type="project" value="UniProtKB-KW"/>
</dbReference>
<evidence type="ECO:0000259" key="7">
    <source>
        <dbReference type="PROSITE" id="PS51093"/>
    </source>
</evidence>
<feature type="domain" description="PTS EIIA type-1" evidence="7">
    <location>
        <begin position="47"/>
        <end position="151"/>
    </location>
</feature>
<dbReference type="InterPro" id="IPR011055">
    <property type="entry name" value="Dup_hybrid_motif"/>
</dbReference>
<dbReference type="FunFam" id="2.70.70.10:FF:000001">
    <property type="entry name" value="PTS system glucose-specific IIA component"/>
    <property type="match status" value="1"/>
</dbReference>
<dbReference type="NCBIfam" id="TIGR00830">
    <property type="entry name" value="PTBA"/>
    <property type="match status" value="1"/>
</dbReference>
<sequence>MYGRINLTIIQQKRGVEMFDFFKKKEKGIEIGSPVKGKTVAISNVSDPTFGEEILGKGVAIIPAEGRIYAPADGTIEMLFDTMHAVSMTTSEGVELLIHIGLDTVALKGEHFTAYKGNGDSVKKGELLIEADLDAVKKAGYDVITPVVVCNTSDYQTVETVTDQEVEPGDTVLILNK</sequence>
<keyword evidence="4" id="KW-0808">Transferase</keyword>
<dbReference type="PANTHER" id="PTHR45008">
    <property type="entry name" value="PTS SYSTEM GLUCOSE-SPECIFIC EIIA COMPONENT"/>
    <property type="match status" value="1"/>
</dbReference>
<keyword evidence="5" id="KW-0598">Phosphotransferase system</keyword>
<dbReference type="PANTHER" id="PTHR45008:SF1">
    <property type="entry name" value="PTS SYSTEM GLUCOSE-SPECIFIC EIIA COMPONENT"/>
    <property type="match status" value="1"/>
</dbReference>
<dbReference type="PROSITE" id="PS00371">
    <property type="entry name" value="PTS_EIIA_TYPE_1_HIS"/>
    <property type="match status" value="1"/>
</dbReference>
<evidence type="ECO:0000313" key="8">
    <source>
        <dbReference type="EMBL" id="EEV00225.1"/>
    </source>
</evidence>
<organism evidence="8 9">
    <name type="scientific">Roseburia intestinalis L1-82</name>
    <dbReference type="NCBI Taxonomy" id="536231"/>
    <lineage>
        <taxon>Bacteria</taxon>
        <taxon>Bacillati</taxon>
        <taxon>Bacillota</taxon>
        <taxon>Clostridia</taxon>
        <taxon>Lachnospirales</taxon>
        <taxon>Lachnospiraceae</taxon>
        <taxon>Roseburia</taxon>
    </lineage>
</organism>
<dbReference type="InterPro" id="IPR050890">
    <property type="entry name" value="PTS_EIIA_component"/>
</dbReference>
<comment type="caution">
    <text evidence="8">The sequence shown here is derived from an EMBL/GenBank/DDBJ whole genome shotgun (WGS) entry which is preliminary data.</text>
</comment>
<evidence type="ECO:0000256" key="3">
    <source>
        <dbReference type="ARBA" id="ARBA00022597"/>
    </source>
</evidence>
<keyword evidence="6" id="KW-0418">Kinase</keyword>
<protein>
    <submittedName>
        <fullName evidence="8">PTS system, glucose subfamily, IIA component</fullName>
    </submittedName>
</protein>
<evidence type="ECO:0000256" key="2">
    <source>
        <dbReference type="ARBA" id="ARBA00022448"/>
    </source>
</evidence>
<dbReference type="Proteomes" id="UP000004828">
    <property type="component" value="Unassembled WGS sequence"/>
</dbReference>